<reference evidence="4" key="1">
    <citation type="submission" date="2024-04" db="EMBL/GenBank/DDBJ databases">
        <title>Salinicola lusitanus LLJ914,a marine bacterium isolated from the Okinawa Trough.</title>
        <authorList>
            <person name="Li J."/>
        </authorList>
    </citation>
    <scope>NUCLEOTIDE SEQUENCE [LARGE SCALE GENOMIC DNA]</scope>
</reference>
<dbReference type="Gene3D" id="2.60.120.330">
    <property type="entry name" value="B-lactam Antibiotic, Isopenicillin N Synthase, Chain"/>
    <property type="match status" value="1"/>
</dbReference>
<dbReference type="AlphaFoldDB" id="A0AAW0MMW5"/>
<name>A0AAW0MMW5_9GOBI</name>
<keyword evidence="1" id="KW-0479">Metal-binding</keyword>
<dbReference type="GO" id="GO:0046872">
    <property type="term" value="F:metal ion binding"/>
    <property type="evidence" value="ECO:0007669"/>
    <property type="project" value="UniProtKB-KW"/>
</dbReference>
<evidence type="ECO:0000259" key="2">
    <source>
        <dbReference type="PROSITE" id="PS51471"/>
    </source>
</evidence>
<evidence type="ECO:0000313" key="3">
    <source>
        <dbReference type="EMBL" id="KAK7880669.1"/>
    </source>
</evidence>
<dbReference type="InterPro" id="IPR050231">
    <property type="entry name" value="Iron_ascorbate_oxido_reductase"/>
</dbReference>
<feature type="domain" description="Fe2OG dioxygenase" evidence="2">
    <location>
        <begin position="176"/>
        <end position="281"/>
    </location>
</feature>
<dbReference type="GO" id="GO:0016491">
    <property type="term" value="F:oxidoreductase activity"/>
    <property type="evidence" value="ECO:0007669"/>
    <property type="project" value="UniProtKB-KW"/>
</dbReference>
<organism evidence="3 4">
    <name type="scientific">Mugilogobius chulae</name>
    <name type="common">yellowstripe goby</name>
    <dbReference type="NCBI Taxonomy" id="88201"/>
    <lineage>
        <taxon>Eukaryota</taxon>
        <taxon>Metazoa</taxon>
        <taxon>Chordata</taxon>
        <taxon>Craniata</taxon>
        <taxon>Vertebrata</taxon>
        <taxon>Euteleostomi</taxon>
        <taxon>Actinopterygii</taxon>
        <taxon>Neopterygii</taxon>
        <taxon>Teleostei</taxon>
        <taxon>Neoteleostei</taxon>
        <taxon>Acanthomorphata</taxon>
        <taxon>Gobiaria</taxon>
        <taxon>Gobiiformes</taxon>
        <taxon>Gobioidei</taxon>
        <taxon>Gobiidae</taxon>
        <taxon>Gobionellinae</taxon>
        <taxon>Mugilogobius</taxon>
    </lineage>
</organism>
<dbReference type="PROSITE" id="PS51471">
    <property type="entry name" value="FE2OG_OXY"/>
    <property type="match status" value="1"/>
</dbReference>
<sequence>MTTSAIPVVDFGACGLQRELERVTQAELDHVSAQLYEAFTRVGFVFLQNTGITQQEVDDVMSVSREFFSLSDEQKSLYSRGRYEDNSNHGWVSLQTERLNPRRPGDLKESFNTSLLRPDILWPAGGALSDFFRLQNQFFRRCSSLSLRILRLLALSLNLEPETFVKEHRLLGQPGNSSTLRSLFYPPTDPSQAKPDQLRCGEHSDYGSITLLFQKSPGIQVRSVAGHFLSPPLVPGAVLVNIADMMQRWTSDTFISAVHRVLLPPPGDASERQSLAFFVQPDDCAVIGCCDGSDKYPPIRADRYLQERFAESYGRSDADRK</sequence>
<dbReference type="InterPro" id="IPR026992">
    <property type="entry name" value="DIOX_N"/>
</dbReference>
<protein>
    <recommendedName>
        <fullName evidence="2">Fe2OG dioxygenase domain-containing protein</fullName>
    </recommendedName>
</protein>
<dbReference type="EMBL" id="JBBPFD010000059">
    <property type="protein sequence ID" value="KAK7880669.1"/>
    <property type="molecule type" value="Genomic_DNA"/>
</dbReference>
<proteinExistence type="inferred from homology"/>
<dbReference type="InterPro" id="IPR005123">
    <property type="entry name" value="Oxoglu/Fe-dep_dioxygenase_dom"/>
</dbReference>
<dbReference type="Pfam" id="PF03171">
    <property type="entry name" value="2OG-FeII_Oxy"/>
    <property type="match status" value="1"/>
</dbReference>
<keyword evidence="4" id="KW-1185">Reference proteome</keyword>
<comment type="similarity">
    <text evidence="1">Belongs to the iron/ascorbate-dependent oxidoreductase family.</text>
</comment>
<comment type="caution">
    <text evidence="3">The sequence shown here is derived from an EMBL/GenBank/DDBJ whole genome shotgun (WGS) entry which is preliminary data.</text>
</comment>
<gene>
    <name evidence="3" type="ORF">WMY93_032667</name>
</gene>
<dbReference type="PANTHER" id="PTHR47990">
    <property type="entry name" value="2-OXOGLUTARATE (2OG) AND FE(II)-DEPENDENT OXYGENASE SUPERFAMILY PROTEIN-RELATED"/>
    <property type="match status" value="1"/>
</dbReference>
<dbReference type="FunFam" id="2.60.120.330:FF:000038">
    <property type="entry name" value="Si:dkey-10o6.2"/>
    <property type="match status" value="1"/>
</dbReference>
<dbReference type="Pfam" id="PF14226">
    <property type="entry name" value="DIOX_N"/>
    <property type="match status" value="1"/>
</dbReference>
<dbReference type="SUPFAM" id="SSF51197">
    <property type="entry name" value="Clavaminate synthase-like"/>
    <property type="match status" value="1"/>
</dbReference>
<evidence type="ECO:0000313" key="4">
    <source>
        <dbReference type="Proteomes" id="UP001460270"/>
    </source>
</evidence>
<dbReference type="InterPro" id="IPR027443">
    <property type="entry name" value="IPNS-like_sf"/>
</dbReference>
<dbReference type="InterPro" id="IPR044861">
    <property type="entry name" value="IPNS-like_FE2OG_OXY"/>
</dbReference>
<evidence type="ECO:0000256" key="1">
    <source>
        <dbReference type="RuleBase" id="RU003682"/>
    </source>
</evidence>
<accession>A0AAW0MMW5</accession>
<keyword evidence="1" id="KW-0560">Oxidoreductase</keyword>
<dbReference type="Proteomes" id="UP001460270">
    <property type="component" value="Unassembled WGS sequence"/>
</dbReference>
<keyword evidence="1" id="KW-0408">Iron</keyword>